<evidence type="ECO:0000256" key="6">
    <source>
        <dbReference type="ARBA" id="ARBA00022989"/>
    </source>
</evidence>
<dbReference type="PROSITE" id="PS51012">
    <property type="entry name" value="ABC_TM2"/>
    <property type="match status" value="1"/>
</dbReference>
<comment type="similarity">
    <text evidence="2">Belongs to the ABC-2 integral membrane protein family.</text>
</comment>
<feature type="domain" description="ABC transmembrane type-2" evidence="9">
    <location>
        <begin position="144"/>
        <end position="371"/>
    </location>
</feature>
<evidence type="ECO:0000256" key="5">
    <source>
        <dbReference type="ARBA" id="ARBA00022692"/>
    </source>
</evidence>
<protein>
    <submittedName>
        <fullName evidence="10">ABC-2 type transporter</fullName>
    </submittedName>
</protein>
<accession>I3DEP3</accession>
<keyword evidence="11" id="KW-1185">Reference proteome</keyword>
<feature type="transmembrane region" description="Helical" evidence="8">
    <location>
        <begin position="20"/>
        <end position="41"/>
    </location>
</feature>
<dbReference type="Proteomes" id="UP000006457">
    <property type="component" value="Unassembled WGS sequence"/>
</dbReference>
<dbReference type="PANTHER" id="PTHR30294">
    <property type="entry name" value="MEMBRANE COMPONENT OF ABC TRANSPORTER YHHJ-RELATED"/>
    <property type="match status" value="1"/>
</dbReference>
<feature type="transmembrane region" description="Helical" evidence="8">
    <location>
        <begin position="350"/>
        <end position="368"/>
    </location>
</feature>
<proteinExistence type="inferred from homology"/>
<dbReference type="eggNOG" id="COG0842">
    <property type="taxonomic scope" value="Bacteria"/>
</dbReference>
<dbReference type="Pfam" id="PF12698">
    <property type="entry name" value="ABC2_membrane_3"/>
    <property type="match status" value="1"/>
</dbReference>
<evidence type="ECO:0000256" key="4">
    <source>
        <dbReference type="ARBA" id="ARBA00022475"/>
    </source>
</evidence>
<feature type="transmembrane region" description="Helical" evidence="8">
    <location>
        <begin position="176"/>
        <end position="200"/>
    </location>
</feature>
<dbReference type="PATRIC" id="fig|1095749.3.peg.896"/>
<evidence type="ECO:0000256" key="2">
    <source>
        <dbReference type="ARBA" id="ARBA00007783"/>
    </source>
</evidence>
<dbReference type="InterPro" id="IPR013525">
    <property type="entry name" value="ABC2_TM"/>
</dbReference>
<evidence type="ECO:0000256" key="1">
    <source>
        <dbReference type="ARBA" id="ARBA00004651"/>
    </source>
</evidence>
<dbReference type="GO" id="GO:0140359">
    <property type="term" value="F:ABC-type transporter activity"/>
    <property type="evidence" value="ECO:0007669"/>
    <property type="project" value="InterPro"/>
</dbReference>
<evidence type="ECO:0000256" key="8">
    <source>
        <dbReference type="SAM" id="Phobius"/>
    </source>
</evidence>
<dbReference type="PANTHER" id="PTHR30294:SF47">
    <property type="entry name" value="INNER MEMBRANE TRANSPORT PERMEASE YHHJ"/>
    <property type="match status" value="1"/>
</dbReference>
<dbReference type="InterPro" id="IPR051449">
    <property type="entry name" value="ABC-2_transporter_component"/>
</dbReference>
<keyword evidence="6 8" id="KW-1133">Transmembrane helix</keyword>
<evidence type="ECO:0000259" key="9">
    <source>
        <dbReference type="PROSITE" id="PS51012"/>
    </source>
</evidence>
<comment type="subcellular location">
    <subcellularLocation>
        <location evidence="1">Cell membrane</location>
        <topology evidence="1">Multi-pass membrane protein</topology>
    </subcellularLocation>
</comment>
<keyword evidence="4" id="KW-1003">Cell membrane</keyword>
<organism evidence="10 11">
    <name type="scientific">Pasteurella bettyae CCUG 2042</name>
    <dbReference type="NCBI Taxonomy" id="1095749"/>
    <lineage>
        <taxon>Bacteria</taxon>
        <taxon>Pseudomonadati</taxon>
        <taxon>Pseudomonadota</taxon>
        <taxon>Gammaproteobacteria</taxon>
        <taxon>Pasteurellales</taxon>
        <taxon>Pasteurellaceae</taxon>
        <taxon>Pasteurella</taxon>
    </lineage>
</organism>
<evidence type="ECO:0000313" key="10">
    <source>
        <dbReference type="EMBL" id="EIJ70186.1"/>
    </source>
</evidence>
<gene>
    <name evidence="10" type="ORF">HMPREF1052_1567</name>
</gene>
<evidence type="ECO:0000256" key="7">
    <source>
        <dbReference type="ARBA" id="ARBA00023136"/>
    </source>
</evidence>
<evidence type="ECO:0000256" key="3">
    <source>
        <dbReference type="ARBA" id="ARBA00022448"/>
    </source>
</evidence>
<dbReference type="OrthoDB" id="9808686at2"/>
<name>I3DEP3_9PAST</name>
<keyword evidence="7 8" id="KW-0472">Membrane</keyword>
<comment type="caution">
    <text evidence="10">The sequence shown here is derived from an EMBL/GenBank/DDBJ whole genome shotgun (WGS) entry which is preliminary data.</text>
</comment>
<keyword evidence="5 8" id="KW-0812">Transmembrane</keyword>
<dbReference type="Gene3D" id="3.40.1710.10">
    <property type="entry name" value="abc type-2 transporter like domain"/>
    <property type="match status" value="1"/>
</dbReference>
<feature type="transmembrane region" description="Helical" evidence="8">
    <location>
        <begin position="289"/>
        <end position="310"/>
    </location>
</feature>
<dbReference type="AlphaFoldDB" id="I3DEP3"/>
<sequence>MFRWLKNVIFLSGKEFKSLFSDPILVVLIIYMFSAALYTVANTISTEVKNGSVAIIDNDHSMLSYRLQNSLIPPYFRKVHEIQEKDAHRLMDTGEYTFIIDIPPNYEIDTLADRDPQIHLSIDATAMTQAAIGSSYITQIFMREKNDFLQIKDSSHIMPIKMAINVLYNPNYSSKWFMGTMQIVGNLNLLTMLLVGAAIIRERERGTIEHLLVMPVRSSEIAIAKIIANGSVLLVVVALALQFVTGGLLGVPLPKHALILFVMGAFTFIFAIASLGIMLAIFAPTMPQFGLLCIPVYVVMYLLSGTVSPIENMPEIAQYLTQLSPTTIFGSYAQDVIFRGANLTMVWDKLLKMIGLGAVFLSIALVQFKTMLSKQG</sequence>
<dbReference type="RefSeq" id="WP_005760160.1">
    <property type="nucleotide sequence ID" value="NZ_AJSX01000022.1"/>
</dbReference>
<dbReference type="InterPro" id="IPR047817">
    <property type="entry name" value="ABC2_TM_bact-type"/>
</dbReference>
<feature type="transmembrane region" description="Helical" evidence="8">
    <location>
        <begin position="221"/>
        <end position="245"/>
    </location>
</feature>
<reference evidence="10 11" key="1">
    <citation type="submission" date="2012-03" db="EMBL/GenBank/DDBJ databases">
        <authorList>
            <person name="Harkins D.M."/>
            <person name="Madupu R."/>
            <person name="Durkin A.S."/>
            <person name="Torralba M."/>
            <person name="Methe B."/>
            <person name="Sutton G.G."/>
            <person name="Nelson K.E."/>
        </authorList>
    </citation>
    <scope>NUCLEOTIDE SEQUENCE [LARGE SCALE GENOMIC DNA]</scope>
    <source>
        <strain evidence="10 11">CCUG 2042</strain>
    </source>
</reference>
<keyword evidence="3" id="KW-0813">Transport</keyword>
<evidence type="ECO:0000313" key="11">
    <source>
        <dbReference type="Proteomes" id="UP000006457"/>
    </source>
</evidence>
<dbReference type="EMBL" id="AJSX01000022">
    <property type="protein sequence ID" value="EIJ70186.1"/>
    <property type="molecule type" value="Genomic_DNA"/>
</dbReference>
<dbReference type="GO" id="GO:0005886">
    <property type="term" value="C:plasma membrane"/>
    <property type="evidence" value="ECO:0007669"/>
    <property type="project" value="UniProtKB-SubCell"/>
</dbReference>
<feature type="transmembrane region" description="Helical" evidence="8">
    <location>
        <begin position="257"/>
        <end position="282"/>
    </location>
</feature>